<organism evidence="2">
    <name type="scientific">Mesorhizobium sp. WSM2240</name>
    <dbReference type="NCBI Taxonomy" id="3228851"/>
    <lineage>
        <taxon>Bacteria</taxon>
        <taxon>Pseudomonadati</taxon>
        <taxon>Pseudomonadota</taxon>
        <taxon>Alphaproteobacteria</taxon>
        <taxon>Hyphomicrobiales</taxon>
        <taxon>Phyllobacteriaceae</taxon>
        <taxon>Mesorhizobium</taxon>
    </lineage>
</organism>
<proteinExistence type="predicted"/>
<dbReference type="InterPro" id="IPR029060">
    <property type="entry name" value="PIN-like_dom_sf"/>
</dbReference>
<feature type="domain" description="PIN" evidence="1">
    <location>
        <begin position="6"/>
        <end position="123"/>
    </location>
</feature>
<dbReference type="RefSeq" id="WP_353644167.1">
    <property type="nucleotide sequence ID" value="NZ_CP159253.1"/>
</dbReference>
<dbReference type="PANTHER" id="PTHR39664:SF2">
    <property type="entry name" value="NUCLEIC ACID-BINDING PROTEIN, CONTAINING PIN DOMAIN-RELATED"/>
    <property type="match status" value="1"/>
</dbReference>
<dbReference type="Gene3D" id="3.40.50.1010">
    <property type="entry name" value="5'-nuclease"/>
    <property type="match status" value="1"/>
</dbReference>
<reference evidence="2" key="1">
    <citation type="submission" date="2024-06" db="EMBL/GenBank/DDBJ databases">
        <title>Mesorhizobium karijinii sp. nov., a symbiont of the iconic Swainsona formosa from arid Australia.</title>
        <authorList>
            <person name="Hill Y.J."/>
            <person name="Watkin E.L.J."/>
            <person name="O'Hara G.W."/>
            <person name="Terpolilli J."/>
            <person name="Tye M.L."/>
            <person name="Kohlmeier M.G."/>
        </authorList>
    </citation>
    <scope>NUCLEOTIDE SEQUENCE</scope>
    <source>
        <strain evidence="2">WSM2240</strain>
    </source>
</reference>
<dbReference type="PANTHER" id="PTHR39664">
    <property type="match status" value="1"/>
</dbReference>
<dbReference type="Pfam" id="PF01850">
    <property type="entry name" value="PIN"/>
    <property type="match status" value="1"/>
</dbReference>
<accession>A0AAU8CNB1</accession>
<protein>
    <submittedName>
        <fullName evidence="2">Type II toxin-antitoxin system VapC family toxin</fullName>
    </submittedName>
</protein>
<name>A0AAU8CNB1_9HYPH</name>
<evidence type="ECO:0000259" key="1">
    <source>
        <dbReference type="Pfam" id="PF01850"/>
    </source>
</evidence>
<sequence>MTQVGIDTNILLRMVLNDDPQQRAKALQFGNGLTPESPGYISLIVLVEFNWSLVSRYRQPRKQVLAAIHRLIRTRSLVFESHNAVVRALERSNNNAGIDFVDALIAEHNREQGCSHTVTFDRAAASRIPAMELLT</sequence>
<dbReference type="CDD" id="cd18683">
    <property type="entry name" value="PIN_VapC-like"/>
    <property type="match status" value="1"/>
</dbReference>
<dbReference type="EMBL" id="CP159253">
    <property type="protein sequence ID" value="XCG48301.1"/>
    <property type="molecule type" value="Genomic_DNA"/>
</dbReference>
<dbReference type="AlphaFoldDB" id="A0AAU8CNB1"/>
<gene>
    <name evidence="2" type="ORF">ABVK50_24180</name>
</gene>
<dbReference type="InterPro" id="IPR002716">
    <property type="entry name" value="PIN_dom"/>
</dbReference>
<dbReference type="SUPFAM" id="SSF88723">
    <property type="entry name" value="PIN domain-like"/>
    <property type="match status" value="1"/>
</dbReference>
<evidence type="ECO:0000313" key="2">
    <source>
        <dbReference type="EMBL" id="XCG48301.1"/>
    </source>
</evidence>